<sequence>MHTCAGMVLGIRMAILGCRLVGISEPRVEKVLKVYVEMDRCFTDAVGFLTGCSLGKRSLQHIDYGKPAATFHNTASEMAYRIAVPPDLRAYMESEKNGPRYGSGSKADLQKLAYCELPDYMMFRAERVKINRELIATSEKAVTRELCRICREEINDRKGFFTEAGCMCKHCENPSNSYYTV</sequence>
<dbReference type="InterPro" id="IPR053194">
    <property type="entry name" value="tRNA_methyltr_O"/>
</dbReference>
<name>A0A382GUC5_9ZZZZ</name>
<organism evidence="2">
    <name type="scientific">marine metagenome</name>
    <dbReference type="NCBI Taxonomy" id="408172"/>
    <lineage>
        <taxon>unclassified sequences</taxon>
        <taxon>metagenomes</taxon>
        <taxon>ecological metagenomes</taxon>
    </lineage>
</organism>
<dbReference type="InterPro" id="IPR003814">
    <property type="entry name" value="FmdEsu_dom"/>
</dbReference>
<dbReference type="Gene3D" id="3.30.1330.130">
    <property type="match status" value="1"/>
</dbReference>
<dbReference type="SUPFAM" id="SSF143555">
    <property type="entry name" value="FwdE-like"/>
    <property type="match status" value="1"/>
</dbReference>
<evidence type="ECO:0000313" key="2">
    <source>
        <dbReference type="EMBL" id="SVB78445.1"/>
    </source>
</evidence>
<gene>
    <name evidence="2" type="ORF">METZ01_LOCUS231299</name>
</gene>
<accession>A0A382GUC5</accession>
<proteinExistence type="predicted"/>
<dbReference type="AlphaFoldDB" id="A0A382GUC5"/>
<reference evidence="2" key="1">
    <citation type="submission" date="2018-05" db="EMBL/GenBank/DDBJ databases">
        <authorList>
            <person name="Lanie J.A."/>
            <person name="Ng W.-L."/>
            <person name="Kazmierczak K.M."/>
            <person name="Andrzejewski T.M."/>
            <person name="Davidsen T.M."/>
            <person name="Wayne K.J."/>
            <person name="Tettelin H."/>
            <person name="Glass J.I."/>
            <person name="Rusch D."/>
            <person name="Podicherti R."/>
            <person name="Tsui H.-C.T."/>
            <person name="Winkler M.E."/>
        </authorList>
    </citation>
    <scope>NUCLEOTIDE SEQUENCE</scope>
</reference>
<protein>
    <recommendedName>
        <fullName evidence="1">Formylmethanofuran dehydrogenase subunit E domain-containing protein</fullName>
    </recommendedName>
</protein>
<dbReference type="PANTHER" id="PTHR39418:SF1">
    <property type="entry name" value="DEHYDROGENASE"/>
    <property type="match status" value="1"/>
</dbReference>
<dbReference type="EMBL" id="UINC01057378">
    <property type="protein sequence ID" value="SVB78445.1"/>
    <property type="molecule type" value="Genomic_DNA"/>
</dbReference>
<feature type="domain" description="Formylmethanofuran dehydrogenase subunit E" evidence="1">
    <location>
        <begin position="2"/>
        <end position="103"/>
    </location>
</feature>
<dbReference type="PANTHER" id="PTHR39418">
    <property type="entry name" value="DEHYDROGENASE-RELATED"/>
    <property type="match status" value="1"/>
</dbReference>
<dbReference type="Pfam" id="PF02663">
    <property type="entry name" value="FmdE"/>
    <property type="match status" value="1"/>
</dbReference>
<evidence type="ECO:0000259" key="1">
    <source>
        <dbReference type="Pfam" id="PF02663"/>
    </source>
</evidence>